<sequence>MQSDPKASVKKAHLQFAGSLSFFPFLVEEKILLPFTKGTIGLEKITKLVERIPDSFRRLIQLYFEEMLSLREKQIKMGALKPLKINSILSDIQRFNLLINWIQLNSNEVTSWDMLQERHVQDYLLSLSLSVRQLAIKNLLLLFDLARKKSIITHVPLIDTPIRELPPRTQALSFEELQK</sequence>
<dbReference type="AlphaFoldDB" id="A0A7X3IE49"/>
<dbReference type="RefSeq" id="WP_160495855.1">
    <property type="nucleotide sequence ID" value="NZ_WUBI01000001.1"/>
</dbReference>
<gene>
    <name evidence="1" type="ORF">GRF59_01210</name>
</gene>
<dbReference type="EMBL" id="WUBI01000001">
    <property type="protein sequence ID" value="MWV42237.1"/>
    <property type="molecule type" value="Genomic_DNA"/>
</dbReference>
<evidence type="ECO:0000313" key="1">
    <source>
        <dbReference type="EMBL" id="MWV42237.1"/>
    </source>
</evidence>
<name>A0A7X3IE49_9BACL</name>
<comment type="caution">
    <text evidence="1">The sequence shown here is derived from an EMBL/GenBank/DDBJ whole genome shotgun (WGS) entry which is preliminary data.</text>
</comment>
<protein>
    <submittedName>
        <fullName evidence="1">Uncharacterized protein</fullName>
    </submittedName>
</protein>
<proteinExistence type="predicted"/>
<dbReference type="Proteomes" id="UP000460318">
    <property type="component" value="Unassembled WGS sequence"/>
</dbReference>
<reference evidence="1 2" key="1">
    <citation type="submission" date="2019-12" db="EMBL/GenBank/DDBJ databases">
        <title>Paenibacillus sp. nov., an endophytic bacterium isolated from the stem of Dendrobium.</title>
        <authorList>
            <person name="Zhao R."/>
        </authorList>
    </citation>
    <scope>NUCLEOTIDE SEQUENCE [LARGE SCALE GENOMIC DNA]</scope>
    <source>
        <strain evidence="1 2">HJL G12</strain>
    </source>
</reference>
<evidence type="ECO:0000313" key="2">
    <source>
        <dbReference type="Proteomes" id="UP000460318"/>
    </source>
</evidence>
<keyword evidence="2" id="KW-1185">Reference proteome</keyword>
<accession>A0A7X3IE49</accession>
<organism evidence="1 2">
    <name type="scientific">Paenibacillus dendrobii</name>
    <dbReference type="NCBI Taxonomy" id="2691084"/>
    <lineage>
        <taxon>Bacteria</taxon>
        <taxon>Bacillati</taxon>
        <taxon>Bacillota</taxon>
        <taxon>Bacilli</taxon>
        <taxon>Bacillales</taxon>
        <taxon>Paenibacillaceae</taxon>
        <taxon>Paenibacillus</taxon>
    </lineage>
</organism>